<dbReference type="AlphaFoldDB" id="A0A839PX62"/>
<dbReference type="RefSeq" id="WP_184511144.1">
    <property type="nucleotide sequence ID" value="NZ_JACHVT010000008.1"/>
</dbReference>
<dbReference type="Proteomes" id="UP000590811">
    <property type="component" value="Unassembled WGS sequence"/>
</dbReference>
<reference evidence="1 2" key="1">
    <citation type="submission" date="2020-08" db="EMBL/GenBank/DDBJ databases">
        <title>Genomic Encyclopedia of Type Strains, Phase IV (KMG-V): Genome sequencing to study the core and pangenomes of soil and plant-associated prokaryotes.</title>
        <authorList>
            <person name="Whitman W."/>
        </authorList>
    </citation>
    <scope>NUCLEOTIDE SEQUENCE [LARGE SCALE GENOMIC DNA]</scope>
    <source>
        <strain evidence="1 2">B3ACCR2</strain>
    </source>
</reference>
<protein>
    <submittedName>
        <fullName evidence="1">Uncharacterized protein</fullName>
    </submittedName>
</protein>
<accession>A0A839PX62</accession>
<sequence>MLNPGGYPDSITHISPSGPCTLSITWLYPHDPVTVVEAHARRRATAYGTGAHITAYVTGSPLTLDGLTYHAHAWARLNDDLTFDEVRTHLNLQLEEPTAPAAAEEHHNRWRQHVSTVLTELLTPENYLALHRADTRHRLNDAELDVIKWTRSLEKARATQRRAEILDAVLHLKHPAQRAVGLRLAPTWQGTPDELRTVISDIAGPSQ</sequence>
<organism evidence="1 2">
    <name type="scientific">Terracoccus luteus</name>
    <dbReference type="NCBI Taxonomy" id="53356"/>
    <lineage>
        <taxon>Bacteria</taxon>
        <taxon>Bacillati</taxon>
        <taxon>Actinomycetota</taxon>
        <taxon>Actinomycetes</taxon>
        <taxon>Micrococcales</taxon>
        <taxon>Intrasporangiaceae</taxon>
        <taxon>Terracoccus</taxon>
    </lineage>
</organism>
<evidence type="ECO:0000313" key="2">
    <source>
        <dbReference type="Proteomes" id="UP000590811"/>
    </source>
</evidence>
<comment type="caution">
    <text evidence="1">The sequence shown here is derived from an EMBL/GenBank/DDBJ whole genome shotgun (WGS) entry which is preliminary data.</text>
</comment>
<evidence type="ECO:0000313" key="1">
    <source>
        <dbReference type="EMBL" id="MBB2988117.1"/>
    </source>
</evidence>
<gene>
    <name evidence="1" type="ORF">FHW14_003306</name>
</gene>
<name>A0A839PX62_9MICO</name>
<proteinExistence type="predicted"/>
<dbReference type="EMBL" id="JACHVT010000008">
    <property type="protein sequence ID" value="MBB2988117.1"/>
    <property type="molecule type" value="Genomic_DNA"/>
</dbReference>